<sequence>MSLQTKTIVPSRYITFTIPNPSIHHHYNASHLRIAVLDSSSPSGRTKFGVMVVPVGLESDWVYSTFEGHLQILLCHTDFYRLVLIGNSPDPINPTSHSPVINQKDQSVIQRAFIRLLNDELKPSNQSSTVWFSTRVDMVIRSLVLGRFFGKIIGEMLIEDVEWKLENGVGTEFRRRMRFRKSPYLFETYMKIQPNKTDFVNMEDVEFEIVDDGVLRPSYLTPMVAGLRVNHLLLNRKIQKGIKPTALCLGVGTGALVAFLNSQLGFKVLGIETDVIVLDAAKNYFGFESSNNSRLCTGHPLKMAEKFATQVETDGFHGYILDNGECLNEFDDKFDVVISDLEAANPSVVMKSPSAEIIRKSMLMNIKKLLGVNGVLILDVTIPKERYYDEVITPVMEVFGEMYEIDVENEKYSIVIAASETEFGAFDPSESEFLKTLKKVTGSFPEAVKPILKKR</sequence>
<dbReference type="SUPFAM" id="SSF53335">
    <property type="entry name" value="S-adenosyl-L-methionine-dependent methyltransferases"/>
    <property type="match status" value="1"/>
</dbReference>
<name>A0A6N2BKH7_SOLCI</name>
<dbReference type="InterPro" id="IPR029063">
    <property type="entry name" value="SAM-dependent_MTases_sf"/>
</dbReference>
<accession>A0A6N2BKH7</accession>
<protein>
    <recommendedName>
        <fullName evidence="2">Methyltransferase type 11 domain-containing protein</fullName>
    </recommendedName>
</protein>
<gene>
    <name evidence="1" type="ORF">EJD97_009371</name>
</gene>
<dbReference type="EMBL" id="RXGB01002444">
    <property type="protein sequence ID" value="TMW95094.1"/>
    <property type="molecule type" value="Genomic_DNA"/>
</dbReference>
<evidence type="ECO:0000313" key="1">
    <source>
        <dbReference type="EMBL" id="TMW95094.1"/>
    </source>
</evidence>
<reference evidence="1" key="1">
    <citation type="submission" date="2019-05" db="EMBL/GenBank/DDBJ databases">
        <title>The de novo reference genome and transcriptome assemblies of the wild tomato species Solanum chilense.</title>
        <authorList>
            <person name="Stam R."/>
            <person name="Nosenko T."/>
            <person name="Hoerger A.C."/>
            <person name="Stephan W."/>
            <person name="Seidel M.A."/>
            <person name="Kuhn J.M.M."/>
            <person name="Haberer G."/>
            <person name="Tellier A."/>
        </authorList>
    </citation>
    <scope>NUCLEOTIDE SEQUENCE</scope>
    <source>
        <tissue evidence="1">Mature leaves</tissue>
    </source>
</reference>
<comment type="caution">
    <text evidence="1">The sequence shown here is derived from an EMBL/GenBank/DDBJ whole genome shotgun (WGS) entry which is preliminary data.</text>
</comment>
<dbReference type="Gene3D" id="3.40.50.150">
    <property type="entry name" value="Vaccinia Virus protein VP39"/>
    <property type="match status" value="1"/>
</dbReference>
<proteinExistence type="predicted"/>
<dbReference type="AlphaFoldDB" id="A0A6N2BKH7"/>
<organism evidence="1">
    <name type="scientific">Solanum chilense</name>
    <name type="common">Tomato</name>
    <name type="synonym">Lycopersicon chilense</name>
    <dbReference type="NCBI Taxonomy" id="4083"/>
    <lineage>
        <taxon>Eukaryota</taxon>
        <taxon>Viridiplantae</taxon>
        <taxon>Streptophyta</taxon>
        <taxon>Embryophyta</taxon>
        <taxon>Tracheophyta</taxon>
        <taxon>Spermatophyta</taxon>
        <taxon>Magnoliopsida</taxon>
        <taxon>eudicotyledons</taxon>
        <taxon>Gunneridae</taxon>
        <taxon>Pentapetalae</taxon>
        <taxon>asterids</taxon>
        <taxon>lamiids</taxon>
        <taxon>Solanales</taxon>
        <taxon>Solanaceae</taxon>
        <taxon>Solanoideae</taxon>
        <taxon>Solaneae</taxon>
        <taxon>Solanum</taxon>
        <taxon>Solanum subgen. Lycopersicon</taxon>
    </lineage>
</organism>
<evidence type="ECO:0008006" key="2">
    <source>
        <dbReference type="Google" id="ProtNLM"/>
    </source>
</evidence>